<dbReference type="Gene3D" id="1.25.40.20">
    <property type="entry name" value="Ankyrin repeat-containing domain"/>
    <property type="match status" value="1"/>
</dbReference>
<dbReference type="InterPro" id="IPR036770">
    <property type="entry name" value="Ankyrin_rpt-contain_sf"/>
</dbReference>
<reference evidence="2" key="1">
    <citation type="journal article" date="2019" name="Int. J. Syst. Evol. Microbiol.">
        <title>The Global Catalogue of Microorganisms (GCM) 10K type strain sequencing project: providing services to taxonomists for standard genome sequencing and annotation.</title>
        <authorList>
            <consortium name="The Broad Institute Genomics Platform"/>
            <consortium name="The Broad Institute Genome Sequencing Center for Infectious Disease"/>
            <person name="Wu L."/>
            <person name="Ma J."/>
        </authorList>
    </citation>
    <scope>NUCLEOTIDE SEQUENCE [LARGE SCALE GENOMIC DNA]</scope>
    <source>
        <strain evidence="2">JCM 18956</strain>
    </source>
</reference>
<protein>
    <recommendedName>
        <fullName evidence="3">Ankyrin repeat protein</fullName>
    </recommendedName>
</protein>
<evidence type="ECO:0000313" key="1">
    <source>
        <dbReference type="EMBL" id="GAA4669430.1"/>
    </source>
</evidence>
<evidence type="ECO:0000313" key="2">
    <source>
        <dbReference type="Proteomes" id="UP001501295"/>
    </source>
</evidence>
<comment type="caution">
    <text evidence="1">The sequence shown here is derived from an EMBL/GenBank/DDBJ whole genome shotgun (WGS) entry which is preliminary data.</text>
</comment>
<dbReference type="SUPFAM" id="SSF48403">
    <property type="entry name" value="Ankyrin repeat"/>
    <property type="match status" value="1"/>
</dbReference>
<gene>
    <name evidence="1" type="ORF">GCM10025780_10770</name>
</gene>
<evidence type="ECO:0008006" key="3">
    <source>
        <dbReference type="Google" id="ProtNLM"/>
    </source>
</evidence>
<proteinExistence type="predicted"/>
<sequence length="173" mass="18774">MDTDLPFLTRRGSIGDFTAAYRPADATTIPLLLLNAVGRKDLPSRYEVSGILLDDGADASETNDEGENALHVLFGQVKHDLPAEVALAARLIDAGADVNALDSKQRLPLQAIVNLKFDDEALSPLYDLWFAQPGLDVTTKNAWGFSPLDLARKFPYRAALVARMEGVVESHLG</sequence>
<dbReference type="EMBL" id="BAABLM010000002">
    <property type="protein sequence ID" value="GAA4669430.1"/>
    <property type="molecule type" value="Genomic_DNA"/>
</dbReference>
<name>A0ABP8VSS5_9MICO</name>
<dbReference type="RefSeq" id="WP_345374112.1">
    <property type="nucleotide sequence ID" value="NZ_BAABLM010000002.1"/>
</dbReference>
<accession>A0ABP8VSS5</accession>
<organism evidence="1 2">
    <name type="scientific">Frondihabitans cladoniiphilus</name>
    <dbReference type="NCBI Taxonomy" id="715785"/>
    <lineage>
        <taxon>Bacteria</taxon>
        <taxon>Bacillati</taxon>
        <taxon>Actinomycetota</taxon>
        <taxon>Actinomycetes</taxon>
        <taxon>Micrococcales</taxon>
        <taxon>Microbacteriaceae</taxon>
        <taxon>Frondihabitans</taxon>
    </lineage>
</organism>
<dbReference type="Proteomes" id="UP001501295">
    <property type="component" value="Unassembled WGS sequence"/>
</dbReference>
<keyword evidence="2" id="KW-1185">Reference proteome</keyword>